<dbReference type="RefSeq" id="WP_184678312.1">
    <property type="nucleotide sequence ID" value="NZ_JACHGY010000001.1"/>
</dbReference>
<dbReference type="Pfam" id="PF00158">
    <property type="entry name" value="Sigma54_activat"/>
    <property type="match status" value="1"/>
</dbReference>
<keyword evidence="2" id="KW-0436">Ligase</keyword>
<dbReference type="AlphaFoldDB" id="A0A7X0LMA4"/>
<evidence type="ECO:0000313" key="2">
    <source>
        <dbReference type="EMBL" id="MBB6430818.1"/>
    </source>
</evidence>
<accession>A0A7X0LMA4</accession>
<dbReference type="EC" id="6.6.1.1" evidence="2"/>
<organism evidence="2 3">
    <name type="scientific">Algisphaera agarilytica</name>
    <dbReference type="NCBI Taxonomy" id="1385975"/>
    <lineage>
        <taxon>Bacteria</taxon>
        <taxon>Pseudomonadati</taxon>
        <taxon>Planctomycetota</taxon>
        <taxon>Phycisphaerae</taxon>
        <taxon>Phycisphaerales</taxon>
        <taxon>Phycisphaeraceae</taxon>
        <taxon>Algisphaera</taxon>
    </lineage>
</organism>
<dbReference type="GO" id="GO:0006355">
    <property type="term" value="P:regulation of DNA-templated transcription"/>
    <property type="evidence" value="ECO:0007669"/>
    <property type="project" value="InterPro"/>
</dbReference>
<dbReference type="GO" id="GO:0005524">
    <property type="term" value="F:ATP binding"/>
    <property type="evidence" value="ECO:0007669"/>
    <property type="project" value="InterPro"/>
</dbReference>
<dbReference type="PANTHER" id="PTHR30267:SF2">
    <property type="entry name" value="PROTEIN PRKA"/>
    <property type="match status" value="1"/>
</dbReference>
<comment type="caution">
    <text evidence="2">The sequence shown here is derived from an EMBL/GenBank/DDBJ whole genome shotgun (WGS) entry which is preliminary data.</text>
</comment>
<name>A0A7X0LMA4_9BACT</name>
<dbReference type="PANTHER" id="PTHR30267">
    <property type="entry name" value="PROTEIN KINASE PRKA"/>
    <property type="match status" value="1"/>
</dbReference>
<dbReference type="InterPro" id="IPR027417">
    <property type="entry name" value="P-loop_NTPase"/>
</dbReference>
<dbReference type="SUPFAM" id="SSF52540">
    <property type="entry name" value="P-loop containing nucleoside triphosphate hydrolases"/>
    <property type="match status" value="1"/>
</dbReference>
<proteinExistence type="predicted"/>
<dbReference type="EMBL" id="JACHGY010000001">
    <property type="protein sequence ID" value="MBB6430818.1"/>
    <property type="molecule type" value="Genomic_DNA"/>
</dbReference>
<protein>
    <submittedName>
        <fullName evidence="2">Magnesium chelatase subunit I</fullName>
        <ecNumber evidence="2">6.6.1.1</ecNumber>
    </submittedName>
</protein>
<gene>
    <name evidence="2" type="ORF">HNQ40_002624</name>
</gene>
<sequence>MPSPQHPTPATLGQLRETDYRYRSVKQELRENLIARLKDGQEVLPGVRGYEHTVLPQIIHAVFSRHDMLFLGLRGQAKTRMIRMLPSLLDEWCPIISGIEIPDDPIQPMTTIGKRAVAEAGDDTPIRWLHRGERFHEKLATPDVTIADLIGEVDIVKHAEGRYLSDESTMHFGLIPRTNRGIFAVNELPDLSPRIQVGLFNVLEERDIQIRGYPIRLSLDVCLVFSANPEDYTNRGRIVTPLKDRIGTVVRTHYPKTIDEAIQITADNAWTHRNGEQHTPGDKLPHVVIPRFMHQVIEEAVSAARSSTHINQASGVSVRTSIACVENLVSSAERRGLLTGESTVATRVSDLAHVLASTRGKIELLMADDGEDTEDKLVESLLGEAVKTIFDQVADIDEFESLSDPFDEGLRLTLGDDVAAESVIASMKHVDGLLEAAADMAERLEVDAQDPQMLAAAGEFVLEALYVHNRLTKTVRAAGNRYSR</sequence>
<evidence type="ECO:0000313" key="3">
    <source>
        <dbReference type="Proteomes" id="UP000541810"/>
    </source>
</evidence>
<dbReference type="GO" id="GO:0016851">
    <property type="term" value="F:magnesium chelatase activity"/>
    <property type="evidence" value="ECO:0007669"/>
    <property type="project" value="UniProtKB-EC"/>
</dbReference>
<dbReference type="Proteomes" id="UP000541810">
    <property type="component" value="Unassembled WGS sequence"/>
</dbReference>
<keyword evidence="3" id="KW-1185">Reference proteome</keyword>
<dbReference type="InterPro" id="IPR002078">
    <property type="entry name" value="Sigma_54_int"/>
</dbReference>
<dbReference type="Gene3D" id="3.40.50.300">
    <property type="entry name" value="P-loop containing nucleotide triphosphate hydrolases"/>
    <property type="match status" value="1"/>
</dbReference>
<evidence type="ECO:0000259" key="1">
    <source>
        <dbReference type="Pfam" id="PF00158"/>
    </source>
</evidence>
<feature type="domain" description="Sigma-54 factor interaction" evidence="1">
    <location>
        <begin position="157"/>
        <end position="228"/>
    </location>
</feature>
<dbReference type="GO" id="GO:0004672">
    <property type="term" value="F:protein kinase activity"/>
    <property type="evidence" value="ECO:0007669"/>
    <property type="project" value="TreeGrafter"/>
</dbReference>
<reference evidence="2 3" key="1">
    <citation type="submission" date="2020-08" db="EMBL/GenBank/DDBJ databases">
        <title>Genomic Encyclopedia of Type Strains, Phase IV (KMG-IV): sequencing the most valuable type-strain genomes for metagenomic binning, comparative biology and taxonomic classification.</title>
        <authorList>
            <person name="Goeker M."/>
        </authorList>
    </citation>
    <scope>NUCLEOTIDE SEQUENCE [LARGE SCALE GENOMIC DNA]</scope>
    <source>
        <strain evidence="2 3">DSM 103725</strain>
    </source>
</reference>